<evidence type="ECO:0000313" key="8">
    <source>
        <dbReference type="EMBL" id="GGB19586.1"/>
    </source>
</evidence>
<comment type="subcellular location">
    <subcellularLocation>
        <location evidence="1">Cell membrane</location>
        <topology evidence="1">Multi-pass membrane protein</topology>
    </subcellularLocation>
</comment>
<keyword evidence="5 6" id="KW-0472">Membrane</keyword>
<feature type="transmembrane region" description="Helical" evidence="6">
    <location>
        <begin position="69"/>
        <end position="89"/>
    </location>
</feature>
<gene>
    <name evidence="8" type="ORF">GCM10011511_49160</name>
</gene>
<evidence type="ECO:0000256" key="2">
    <source>
        <dbReference type="ARBA" id="ARBA00022475"/>
    </source>
</evidence>
<evidence type="ECO:0000256" key="1">
    <source>
        <dbReference type="ARBA" id="ARBA00004651"/>
    </source>
</evidence>
<evidence type="ECO:0000256" key="4">
    <source>
        <dbReference type="ARBA" id="ARBA00022989"/>
    </source>
</evidence>
<dbReference type="Proteomes" id="UP000607559">
    <property type="component" value="Unassembled WGS sequence"/>
</dbReference>
<comment type="caution">
    <text evidence="8">The sequence shown here is derived from an EMBL/GenBank/DDBJ whole genome shotgun (WGS) entry which is preliminary data.</text>
</comment>
<feature type="transmembrane region" description="Helical" evidence="6">
    <location>
        <begin position="39"/>
        <end position="57"/>
    </location>
</feature>
<keyword evidence="4 6" id="KW-1133">Transmembrane helix</keyword>
<keyword evidence="9" id="KW-1185">Reference proteome</keyword>
<protein>
    <recommendedName>
        <fullName evidence="7">RDD domain-containing protein</fullName>
    </recommendedName>
</protein>
<organism evidence="8 9">
    <name type="scientific">Puia dinghuensis</name>
    <dbReference type="NCBI Taxonomy" id="1792502"/>
    <lineage>
        <taxon>Bacteria</taxon>
        <taxon>Pseudomonadati</taxon>
        <taxon>Bacteroidota</taxon>
        <taxon>Chitinophagia</taxon>
        <taxon>Chitinophagales</taxon>
        <taxon>Chitinophagaceae</taxon>
        <taxon>Puia</taxon>
    </lineage>
</organism>
<dbReference type="InterPro" id="IPR051791">
    <property type="entry name" value="Pra-immunoreactive"/>
</dbReference>
<dbReference type="PANTHER" id="PTHR36115:SF4">
    <property type="entry name" value="MEMBRANE PROTEIN"/>
    <property type="match status" value="1"/>
</dbReference>
<dbReference type="EMBL" id="BMJC01000005">
    <property type="protein sequence ID" value="GGB19586.1"/>
    <property type="molecule type" value="Genomic_DNA"/>
</dbReference>
<reference evidence="8" key="1">
    <citation type="journal article" date="2014" name="Int. J. Syst. Evol. Microbiol.">
        <title>Complete genome sequence of Corynebacterium casei LMG S-19264T (=DSM 44701T), isolated from a smear-ripened cheese.</title>
        <authorList>
            <consortium name="US DOE Joint Genome Institute (JGI-PGF)"/>
            <person name="Walter F."/>
            <person name="Albersmeier A."/>
            <person name="Kalinowski J."/>
            <person name="Ruckert C."/>
        </authorList>
    </citation>
    <scope>NUCLEOTIDE SEQUENCE</scope>
    <source>
        <strain evidence="8">CGMCC 1.15448</strain>
    </source>
</reference>
<feature type="domain" description="RDD" evidence="7">
    <location>
        <begin position="30"/>
        <end position="137"/>
    </location>
</feature>
<dbReference type="Pfam" id="PF06271">
    <property type="entry name" value="RDD"/>
    <property type="match status" value="1"/>
</dbReference>
<evidence type="ECO:0000313" key="9">
    <source>
        <dbReference type="Proteomes" id="UP000607559"/>
    </source>
</evidence>
<dbReference type="InterPro" id="IPR010432">
    <property type="entry name" value="RDD"/>
</dbReference>
<dbReference type="AlphaFoldDB" id="A0A8J2XTQ8"/>
<accession>A0A8J2XTQ8</accession>
<name>A0A8J2XTQ8_9BACT</name>
<evidence type="ECO:0000256" key="3">
    <source>
        <dbReference type="ARBA" id="ARBA00022692"/>
    </source>
</evidence>
<dbReference type="GO" id="GO:0005886">
    <property type="term" value="C:plasma membrane"/>
    <property type="evidence" value="ECO:0007669"/>
    <property type="project" value="UniProtKB-SubCell"/>
</dbReference>
<evidence type="ECO:0000256" key="5">
    <source>
        <dbReference type="ARBA" id="ARBA00023136"/>
    </source>
</evidence>
<dbReference type="PANTHER" id="PTHR36115">
    <property type="entry name" value="PROLINE-RICH ANTIGEN HOMOLOG-RELATED"/>
    <property type="match status" value="1"/>
</dbReference>
<proteinExistence type="predicted"/>
<keyword evidence="2" id="KW-1003">Cell membrane</keyword>
<reference evidence="8" key="2">
    <citation type="submission" date="2020-09" db="EMBL/GenBank/DDBJ databases">
        <authorList>
            <person name="Sun Q."/>
            <person name="Zhou Y."/>
        </authorList>
    </citation>
    <scope>NUCLEOTIDE SEQUENCE</scope>
    <source>
        <strain evidence="8">CGMCC 1.15448</strain>
    </source>
</reference>
<dbReference type="RefSeq" id="WP_188936763.1">
    <property type="nucleotide sequence ID" value="NZ_BMJC01000005.1"/>
</dbReference>
<evidence type="ECO:0000256" key="6">
    <source>
        <dbReference type="SAM" id="Phobius"/>
    </source>
</evidence>
<sequence length="166" mass="19267">MENTYPPTDTTEHVLDDIEYTYLQARGSLRFTNWIVDRLVFFGLWRLLLYFFTYPLARFLVAHRIESRGLFLLFFFCLAILVFVAYFTVFEAATGGKTPGKFITRTRAVTADGFRITVRTALLRSLCRVIPLEAFSALGNPSYPWHDRLTKTLVVDEKLTQLPPWD</sequence>
<evidence type="ECO:0000259" key="7">
    <source>
        <dbReference type="Pfam" id="PF06271"/>
    </source>
</evidence>
<keyword evidence="3 6" id="KW-0812">Transmembrane</keyword>